<dbReference type="GO" id="GO:0051536">
    <property type="term" value="F:iron-sulfur cluster binding"/>
    <property type="evidence" value="ECO:0007669"/>
    <property type="project" value="UniProtKB-KW"/>
</dbReference>
<feature type="domain" description="4Fe-4S ferredoxin-type" evidence="4">
    <location>
        <begin position="88"/>
        <end position="117"/>
    </location>
</feature>
<protein>
    <submittedName>
        <fullName evidence="5">Electron transport complex subunit RsxB</fullName>
    </submittedName>
</protein>
<keyword evidence="2" id="KW-0408">Iron</keyword>
<evidence type="ECO:0000256" key="2">
    <source>
        <dbReference type="ARBA" id="ARBA00023004"/>
    </source>
</evidence>
<keyword evidence="1" id="KW-0479">Metal-binding</keyword>
<evidence type="ECO:0000313" key="5">
    <source>
        <dbReference type="EMBL" id="GFK94459.1"/>
    </source>
</evidence>
<feature type="domain" description="4Fe-4S ferredoxin-type" evidence="4">
    <location>
        <begin position="59"/>
        <end position="87"/>
    </location>
</feature>
<accession>A0A6V8LWK2</accession>
<dbReference type="RefSeq" id="WP_173084561.1">
    <property type="nucleotide sequence ID" value="NZ_BLTE01000010.1"/>
</dbReference>
<dbReference type="InterPro" id="IPR027417">
    <property type="entry name" value="P-loop_NTPase"/>
</dbReference>
<reference evidence="5 6" key="2">
    <citation type="submission" date="2020-05" db="EMBL/GenBank/DDBJ databases">
        <title>Draft genome sequence of Desulfovibrio sp. strainFSS-1.</title>
        <authorList>
            <person name="Shimoshige H."/>
            <person name="Kobayashi H."/>
            <person name="Maekawa T."/>
        </authorList>
    </citation>
    <scope>NUCLEOTIDE SEQUENCE [LARGE SCALE GENOMIC DNA]</scope>
    <source>
        <strain evidence="5 6">SIID29052-01</strain>
    </source>
</reference>
<dbReference type="InterPro" id="IPR017900">
    <property type="entry name" value="4Fe4S_Fe_S_CS"/>
</dbReference>
<evidence type="ECO:0000313" key="6">
    <source>
        <dbReference type="Proteomes" id="UP000494245"/>
    </source>
</evidence>
<evidence type="ECO:0000259" key="4">
    <source>
        <dbReference type="PROSITE" id="PS51379"/>
    </source>
</evidence>
<dbReference type="InterPro" id="IPR002586">
    <property type="entry name" value="CobQ/CobB/MinD/ParA_Nub-bd_dom"/>
</dbReference>
<dbReference type="Gene3D" id="3.30.70.20">
    <property type="match status" value="1"/>
</dbReference>
<gene>
    <name evidence="5" type="primary">rsxB_1</name>
    <name evidence="5" type="ORF">NNJEOMEG_02304</name>
</gene>
<dbReference type="Pfam" id="PF01656">
    <property type="entry name" value="CbiA"/>
    <property type="match status" value="1"/>
</dbReference>
<evidence type="ECO:0000256" key="1">
    <source>
        <dbReference type="ARBA" id="ARBA00022723"/>
    </source>
</evidence>
<dbReference type="Gene3D" id="3.40.50.300">
    <property type="entry name" value="P-loop containing nucleotide triphosphate hydrolases"/>
    <property type="match status" value="1"/>
</dbReference>
<dbReference type="PROSITE" id="PS51379">
    <property type="entry name" value="4FE4S_FER_2"/>
    <property type="match status" value="2"/>
</dbReference>
<dbReference type="AlphaFoldDB" id="A0A6V8LWK2"/>
<evidence type="ECO:0000256" key="3">
    <source>
        <dbReference type="ARBA" id="ARBA00023014"/>
    </source>
</evidence>
<dbReference type="SUPFAM" id="SSF52540">
    <property type="entry name" value="P-loop containing nucleoside triphosphate hydrolases"/>
    <property type="match status" value="1"/>
</dbReference>
<keyword evidence="3" id="KW-0411">Iron-sulfur</keyword>
<dbReference type="Proteomes" id="UP000494245">
    <property type="component" value="Unassembled WGS sequence"/>
</dbReference>
<dbReference type="PANTHER" id="PTHR43534:SF1">
    <property type="entry name" value="4FE-4S CLUSTER CONTAINING PARA FAMILY ATPASE PROTEIN"/>
    <property type="match status" value="1"/>
</dbReference>
<dbReference type="PANTHER" id="PTHR43534">
    <property type="entry name" value="MIND SUPERFAMILY P-LOOP ATPASE CONTAINING AN INSERTED FERREDOXIN DOMAIN"/>
    <property type="match status" value="1"/>
</dbReference>
<keyword evidence="6" id="KW-1185">Reference proteome</keyword>
<dbReference type="InterPro" id="IPR017896">
    <property type="entry name" value="4Fe4S_Fe-S-bd"/>
</dbReference>
<dbReference type="EMBL" id="BLTE01000010">
    <property type="protein sequence ID" value="GFK94459.1"/>
    <property type="molecule type" value="Genomic_DNA"/>
</dbReference>
<proteinExistence type="predicted"/>
<comment type="caution">
    <text evidence="5">The sequence shown here is derived from an EMBL/GenBank/DDBJ whole genome shotgun (WGS) entry which is preliminary data.</text>
</comment>
<dbReference type="CDD" id="cd03110">
    <property type="entry name" value="SIMIBI_bact_arch"/>
    <property type="match status" value="1"/>
</dbReference>
<dbReference type="Pfam" id="PF00037">
    <property type="entry name" value="Fer4"/>
    <property type="match status" value="2"/>
</dbReference>
<dbReference type="GO" id="GO:0046872">
    <property type="term" value="F:metal ion binding"/>
    <property type="evidence" value="ECO:0007669"/>
    <property type="project" value="UniProtKB-KW"/>
</dbReference>
<reference evidence="5 6" key="1">
    <citation type="submission" date="2020-04" db="EMBL/GenBank/DDBJ databases">
        <authorList>
            <consortium name="Desulfovibrio sp. FSS-1 genome sequencing consortium"/>
            <person name="Shimoshige H."/>
            <person name="Kobayashi H."/>
            <person name="Maekawa T."/>
        </authorList>
    </citation>
    <scope>NUCLEOTIDE SEQUENCE [LARGE SCALE GENOMIC DNA]</scope>
    <source>
        <strain evidence="5 6">SIID29052-01</strain>
    </source>
</reference>
<name>A0A6V8LWK2_9BACT</name>
<organism evidence="5 6">
    <name type="scientific">Fundidesulfovibrio magnetotacticus</name>
    <dbReference type="NCBI Taxonomy" id="2730080"/>
    <lineage>
        <taxon>Bacteria</taxon>
        <taxon>Pseudomonadati</taxon>
        <taxon>Thermodesulfobacteriota</taxon>
        <taxon>Desulfovibrionia</taxon>
        <taxon>Desulfovibrionales</taxon>
        <taxon>Desulfovibrionaceae</taxon>
        <taxon>Fundidesulfovibrio</taxon>
    </lineage>
</organism>
<dbReference type="PROSITE" id="PS00198">
    <property type="entry name" value="4FE4S_FER_1"/>
    <property type="match status" value="1"/>
</dbReference>
<sequence length="298" mass="31652">MREIVVVSGKGGTGKTSLTAAFADLAGRAVVCDLDVDAADLHLVLTPALERREDFFSGHEAVIDPARCTGCGICATLCRFGAVLPEGGGYRIDPTRCEGCKVCVSLCPEAAVNFPERRCGEWFTGQTRFGTLVHARLTPGAENSGRLVTLLKKEARAIALADGLELVLCDGSPGIGCPVISSLAGANLAVAVTEPTPSGRHDLERLLELCARLRTRACCVLNKCDLNAAEARAIEELCAARDVEVVARLPHDDIVFEAMLRGRAVTELPGAPMATLLKQAWNRLAALSELGRPAPWRP</sequence>